<name>A0AAE3ECB0_9FIRM</name>
<sequence length="289" mass="33218">MDIRYRLYPYPVLAADMDDYIDSSFTFAIVSEKKIHEIKLSFRLNLKNDGLADLIQSGKAEYLIHIECPRTCYRHAIKTTDYDYDYCIPERKLNGRVSICAFIVAKQNLPAYYNHAFNTDYEGLSFSIDRGGILAIGGQYTFNVIKDMEDLARIPSIFTICKRAADSDNGMEIDMDGNKIAVTLSNDSFCRYKNLASELKYQPAFHSMLIMPALIYVFETLRREGVDNYNDKRWFIAISKTFSKYNVKLNAETLDNSPSYTFAQKILDMPVDRALNALAEWSDDESEDE</sequence>
<comment type="caution">
    <text evidence="1">The sequence shown here is derived from an EMBL/GenBank/DDBJ whole genome shotgun (WGS) entry which is preliminary data.</text>
</comment>
<proteinExistence type="predicted"/>
<protein>
    <submittedName>
        <fullName evidence="1">Uncharacterized protein</fullName>
    </submittedName>
</protein>
<dbReference type="Proteomes" id="UP001198182">
    <property type="component" value="Unassembled WGS sequence"/>
</dbReference>
<dbReference type="EMBL" id="JAJEQR010000050">
    <property type="protein sequence ID" value="MCC2232078.1"/>
    <property type="molecule type" value="Genomic_DNA"/>
</dbReference>
<dbReference type="RefSeq" id="WP_308454564.1">
    <property type="nucleotide sequence ID" value="NZ_JAJEQR010000050.1"/>
</dbReference>
<keyword evidence="2" id="KW-1185">Reference proteome</keyword>
<evidence type="ECO:0000313" key="1">
    <source>
        <dbReference type="EMBL" id="MCC2232078.1"/>
    </source>
</evidence>
<accession>A0AAE3ECB0</accession>
<reference evidence="1" key="1">
    <citation type="submission" date="2021-10" db="EMBL/GenBank/DDBJ databases">
        <title>Anaerobic single-cell dispensing facilitates the cultivation of human gut bacteria.</title>
        <authorList>
            <person name="Afrizal A."/>
        </authorList>
    </citation>
    <scope>NUCLEOTIDE SEQUENCE</scope>
    <source>
        <strain evidence="1">CLA-AA-H215</strain>
    </source>
</reference>
<evidence type="ECO:0000313" key="2">
    <source>
        <dbReference type="Proteomes" id="UP001198182"/>
    </source>
</evidence>
<dbReference type="AlphaFoldDB" id="A0AAE3ECB0"/>
<organism evidence="1 2">
    <name type="scientific">Hominifimenecus microfluidus</name>
    <dbReference type="NCBI Taxonomy" id="2885348"/>
    <lineage>
        <taxon>Bacteria</taxon>
        <taxon>Bacillati</taxon>
        <taxon>Bacillota</taxon>
        <taxon>Clostridia</taxon>
        <taxon>Lachnospirales</taxon>
        <taxon>Lachnospiraceae</taxon>
        <taxon>Hominifimenecus</taxon>
    </lineage>
</organism>
<gene>
    <name evidence="1" type="ORF">LKD81_13910</name>
</gene>